<reference evidence="3" key="1">
    <citation type="submission" date="2022-11" db="UniProtKB">
        <authorList>
            <consortium name="WormBaseParasite"/>
        </authorList>
    </citation>
    <scope>IDENTIFICATION</scope>
</reference>
<name>A0A914X8Q9_9BILA</name>
<evidence type="ECO:0000313" key="3">
    <source>
        <dbReference type="WBParaSite" id="PSAMB.scaffold64size88796.g1298.t1"/>
    </source>
</evidence>
<proteinExistence type="predicted"/>
<dbReference type="AlphaFoldDB" id="A0A914X8Q9"/>
<sequence>MPQLDGPMFAVAKEEDLQRSEHQKVLEEMENLEHKYEYEQRRESAEFNSTMERQQSLED</sequence>
<evidence type="ECO:0000256" key="1">
    <source>
        <dbReference type="SAM" id="MobiDB-lite"/>
    </source>
</evidence>
<protein>
    <submittedName>
        <fullName evidence="3">Uncharacterized protein</fullName>
    </submittedName>
</protein>
<feature type="region of interest" description="Disordered" evidence="1">
    <location>
        <begin position="37"/>
        <end position="59"/>
    </location>
</feature>
<feature type="region of interest" description="Disordered" evidence="1">
    <location>
        <begin position="1"/>
        <end position="21"/>
    </location>
</feature>
<evidence type="ECO:0000313" key="2">
    <source>
        <dbReference type="Proteomes" id="UP000887566"/>
    </source>
</evidence>
<feature type="compositionally biased region" description="Polar residues" evidence="1">
    <location>
        <begin position="46"/>
        <end position="59"/>
    </location>
</feature>
<feature type="compositionally biased region" description="Basic and acidic residues" evidence="1">
    <location>
        <begin position="12"/>
        <end position="21"/>
    </location>
</feature>
<keyword evidence="2" id="KW-1185">Reference proteome</keyword>
<dbReference type="Proteomes" id="UP000887566">
    <property type="component" value="Unplaced"/>
</dbReference>
<dbReference type="WBParaSite" id="PSAMB.scaffold64size88796.g1298.t1">
    <property type="protein sequence ID" value="PSAMB.scaffold64size88796.g1298.t1"/>
    <property type="gene ID" value="PSAMB.scaffold64size88796.g1298"/>
</dbReference>
<organism evidence="2 3">
    <name type="scientific">Plectus sambesii</name>
    <dbReference type="NCBI Taxonomy" id="2011161"/>
    <lineage>
        <taxon>Eukaryota</taxon>
        <taxon>Metazoa</taxon>
        <taxon>Ecdysozoa</taxon>
        <taxon>Nematoda</taxon>
        <taxon>Chromadorea</taxon>
        <taxon>Plectida</taxon>
        <taxon>Plectina</taxon>
        <taxon>Plectoidea</taxon>
        <taxon>Plectidae</taxon>
        <taxon>Plectus</taxon>
    </lineage>
</organism>
<accession>A0A914X8Q9</accession>